<evidence type="ECO:0000256" key="7">
    <source>
        <dbReference type="SAM" id="MobiDB-lite"/>
    </source>
</evidence>
<evidence type="ECO:0000256" key="2">
    <source>
        <dbReference type="ARBA" id="ARBA00023125"/>
    </source>
</evidence>
<dbReference type="PANTHER" id="PTHR24329">
    <property type="entry name" value="HOMEOBOX PROTEIN ARISTALESS"/>
    <property type="match status" value="1"/>
</dbReference>
<comment type="subcellular location">
    <subcellularLocation>
        <location evidence="1 5 6">Nucleus</location>
    </subcellularLocation>
</comment>
<dbReference type="Proteomes" id="UP000694941">
    <property type="component" value="Unplaced"/>
</dbReference>
<feature type="compositionally biased region" description="Polar residues" evidence="7">
    <location>
        <begin position="180"/>
        <end position="204"/>
    </location>
</feature>
<dbReference type="RefSeq" id="XP_013787478.2">
    <property type="nucleotide sequence ID" value="XM_013932024.2"/>
</dbReference>
<dbReference type="PROSITE" id="PS00027">
    <property type="entry name" value="HOMEOBOX_1"/>
    <property type="match status" value="1"/>
</dbReference>
<reference evidence="10" key="1">
    <citation type="submission" date="2025-08" db="UniProtKB">
        <authorList>
            <consortium name="RefSeq"/>
        </authorList>
    </citation>
    <scope>IDENTIFICATION</scope>
    <source>
        <tissue evidence="10">Muscle</tissue>
    </source>
</reference>
<dbReference type="PANTHER" id="PTHR24329:SF543">
    <property type="entry name" value="FI01017P-RELATED"/>
    <property type="match status" value="1"/>
</dbReference>
<dbReference type="SMART" id="SM00389">
    <property type="entry name" value="HOX"/>
    <property type="match status" value="1"/>
</dbReference>
<sequence length="317" mass="35208">MEYPYINQHSFDPGCMDPGLSSCQRPYSYTDFTSCGQVTQMSYRYSSPFHGPPGAAMTASSCGMITRPRPESVHMPPAAAAPTIFHTNMGLQNYPRALSYKMYPGHEGVLSEKRKQRRIRTTFTSGQLKELERAFQETHYPDIYTREEIAMKTELTEARVQVWFQNRRAKFRKQERLKQQKQSPHTTTNNKLNTGNSKDGTTGDTVADNAPPSIKEVNNKNNMALKATCKGVSSLILDSPDRSPLDGKDKEDDETRWPASSGSCSLRTAVSPAHTLAPPISCPTSPYSVLLSPSSGLSSHYSGPTMDTKHSLVTQIF</sequence>
<gene>
    <name evidence="10" type="primary">LOC106471423</name>
</gene>
<dbReference type="InterPro" id="IPR050649">
    <property type="entry name" value="Paired_Homeobox_TFs"/>
</dbReference>
<dbReference type="GeneID" id="106471423"/>
<dbReference type="CDD" id="cd00086">
    <property type="entry name" value="homeodomain"/>
    <property type="match status" value="1"/>
</dbReference>
<organism evidence="9 10">
    <name type="scientific">Limulus polyphemus</name>
    <name type="common">Atlantic horseshoe crab</name>
    <dbReference type="NCBI Taxonomy" id="6850"/>
    <lineage>
        <taxon>Eukaryota</taxon>
        <taxon>Metazoa</taxon>
        <taxon>Ecdysozoa</taxon>
        <taxon>Arthropoda</taxon>
        <taxon>Chelicerata</taxon>
        <taxon>Merostomata</taxon>
        <taxon>Xiphosura</taxon>
        <taxon>Limulidae</taxon>
        <taxon>Limulus</taxon>
    </lineage>
</organism>
<keyword evidence="2 5" id="KW-0238">DNA-binding</keyword>
<keyword evidence="9" id="KW-1185">Reference proteome</keyword>
<dbReference type="InterPro" id="IPR009057">
    <property type="entry name" value="Homeodomain-like_sf"/>
</dbReference>
<keyword evidence="4 5" id="KW-0539">Nucleus</keyword>
<dbReference type="InterPro" id="IPR001356">
    <property type="entry name" value="HD"/>
</dbReference>
<feature type="region of interest" description="Disordered" evidence="7">
    <location>
        <begin position="172"/>
        <end position="219"/>
    </location>
</feature>
<feature type="domain" description="Homeobox" evidence="8">
    <location>
        <begin position="114"/>
        <end position="174"/>
    </location>
</feature>
<evidence type="ECO:0000256" key="6">
    <source>
        <dbReference type="RuleBase" id="RU000682"/>
    </source>
</evidence>
<keyword evidence="3 5" id="KW-0371">Homeobox</keyword>
<dbReference type="Pfam" id="PF00046">
    <property type="entry name" value="Homeodomain"/>
    <property type="match status" value="1"/>
</dbReference>
<name>A0ABM1BRX1_LIMPO</name>
<evidence type="ECO:0000259" key="8">
    <source>
        <dbReference type="PROSITE" id="PS50071"/>
    </source>
</evidence>
<dbReference type="SUPFAM" id="SSF46689">
    <property type="entry name" value="Homeodomain-like"/>
    <property type="match status" value="1"/>
</dbReference>
<dbReference type="InterPro" id="IPR017970">
    <property type="entry name" value="Homeobox_CS"/>
</dbReference>
<evidence type="ECO:0000256" key="1">
    <source>
        <dbReference type="ARBA" id="ARBA00004123"/>
    </source>
</evidence>
<protein>
    <submittedName>
        <fullName evidence="10">Paired mesoderm homeobox protein 2A-like</fullName>
    </submittedName>
</protein>
<evidence type="ECO:0000313" key="9">
    <source>
        <dbReference type="Proteomes" id="UP000694941"/>
    </source>
</evidence>
<evidence type="ECO:0000256" key="5">
    <source>
        <dbReference type="PROSITE-ProRule" id="PRU00108"/>
    </source>
</evidence>
<dbReference type="PROSITE" id="PS50071">
    <property type="entry name" value="HOMEOBOX_2"/>
    <property type="match status" value="1"/>
</dbReference>
<proteinExistence type="predicted"/>
<feature type="DNA-binding region" description="Homeobox" evidence="5">
    <location>
        <begin position="116"/>
        <end position="175"/>
    </location>
</feature>
<feature type="region of interest" description="Disordered" evidence="7">
    <location>
        <begin position="236"/>
        <end position="266"/>
    </location>
</feature>
<feature type="compositionally biased region" description="Basic and acidic residues" evidence="7">
    <location>
        <begin position="239"/>
        <end position="256"/>
    </location>
</feature>
<evidence type="ECO:0000256" key="3">
    <source>
        <dbReference type="ARBA" id="ARBA00023155"/>
    </source>
</evidence>
<dbReference type="Gene3D" id="1.10.10.60">
    <property type="entry name" value="Homeodomain-like"/>
    <property type="match status" value="1"/>
</dbReference>
<accession>A0ABM1BRX1</accession>
<evidence type="ECO:0000256" key="4">
    <source>
        <dbReference type="ARBA" id="ARBA00023242"/>
    </source>
</evidence>
<evidence type="ECO:0000313" key="10">
    <source>
        <dbReference type="RefSeq" id="XP_013787478.2"/>
    </source>
</evidence>